<dbReference type="Proteomes" id="UP000220629">
    <property type="component" value="Unassembled WGS sequence"/>
</dbReference>
<reference evidence="4" key="1">
    <citation type="submission" date="2017-09" db="EMBL/GenBank/DDBJ databases">
        <title>FDA dAtabase for Regulatory Grade micrObial Sequences (FDA-ARGOS): Supporting development and validation of Infectious Disease Dx tests.</title>
        <authorList>
            <person name="Minogue T."/>
            <person name="Wolcott M."/>
            <person name="Wasieloski L."/>
            <person name="Aguilar W."/>
            <person name="Moore D."/>
            <person name="Tallon L."/>
            <person name="Sadzewicz L."/>
            <person name="Ott S."/>
            <person name="Zhao X."/>
            <person name="Nagaraj S."/>
            <person name="Vavikolanu K."/>
            <person name="Aluvathingal J."/>
            <person name="Nadendla S."/>
            <person name="Sichtig H."/>
        </authorList>
    </citation>
    <scope>NUCLEOTIDE SEQUENCE [LARGE SCALE GENOMIC DNA]</scope>
    <source>
        <strain evidence="4">FDAARGOS_390</strain>
    </source>
</reference>
<protein>
    <submittedName>
        <fullName evidence="3">FAD-dependent oxidoreductase</fullName>
    </submittedName>
</protein>
<evidence type="ECO:0000259" key="2">
    <source>
        <dbReference type="Pfam" id="PF01266"/>
    </source>
</evidence>
<dbReference type="AlphaFoldDB" id="A0A2A7S4Y9"/>
<feature type="domain" description="FAD dependent oxidoreductase" evidence="2">
    <location>
        <begin position="7"/>
        <end position="357"/>
    </location>
</feature>
<dbReference type="PANTHER" id="PTHR13847">
    <property type="entry name" value="SARCOSINE DEHYDROGENASE-RELATED"/>
    <property type="match status" value="1"/>
</dbReference>
<evidence type="ECO:0000313" key="3">
    <source>
        <dbReference type="EMBL" id="PEH38355.1"/>
    </source>
</evidence>
<proteinExistence type="predicted"/>
<dbReference type="InterPro" id="IPR036188">
    <property type="entry name" value="FAD/NAD-bd_sf"/>
</dbReference>
<name>A0A2A7S4Y9_BURGA</name>
<dbReference type="Pfam" id="PF01266">
    <property type="entry name" value="DAO"/>
    <property type="match status" value="1"/>
</dbReference>
<organism evidence="3 4">
    <name type="scientific">Burkholderia gladioli</name>
    <name type="common">Pseudomonas marginata</name>
    <name type="synonym">Phytomonas marginata</name>
    <dbReference type="NCBI Taxonomy" id="28095"/>
    <lineage>
        <taxon>Bacteria</taxon>
        <taxon>Pseudomonadati</taxon>
        <taxon>Pseudomonadota</taxon>
        <taxon>Betaproteobacteria</taxon>
        <taxon>Burkholderiales</taxon>
        <taxon>Burkholderiaceae</taxon>
        <taxon>Burkholderia</taxon>
    </lineage>
</organism>
<dbReference type="EMBL" id="PDDY01000004">
    <property type="protein sequence ID" value="PEH38355.1"/>
    <property type="molecule type" value="Genomic_DNA"/>
</dbReference>
<dbReference type="InterPro" id="IPR006076">
    <property type="entry name" value="FAD-dep_OxRdtase"/>
</dbReference>
<gene>
    <name evidence="3" type="ORF">CRM94_28570</name>
</gene>
<keyword evidence="1" id="KW-0560">Oxidoreductase</keyword>
<dbReference type="Gene3D" id="3.50.50.60">
    <property type="entry name" value="FAD/NAD(P)-binding domain"/>
    <property type="match status" value="1"/>
</dbReference>
<dbReference type="RefSeq" id="WP_098153995.1">
    <property type="nucleotide sequence ID" value="NZ_CADEQK010000031.1"/>
</dbReference>
<dbReference type="PANTHER" id="PTHR13847:SF289">
    <property type="entry name" value="GLYCINE OXIDASE"/>
    <property type="match status" value="1"/>
</dbReference>
<dbReference type="SUPFAM" id="SSF51905">
    <property type="entry name" value="FAD/NAD(P)-binding domain"/>
    <property type="match status" value="1"/>
</dbReference>
<evidence type="ECO:0000256" key="1">
    <source>
        <dbReference type="ARBA" id="ARBA00023002"/>
    </source>
</evidence>
<sequence length="396" mass="42701">MNSSAPRIAVIGAGVIGLSVARSLARLGAQVSILEQSRLGSGTSSTTFAWINSNGKQPESYHALNCAGMAEHVALQDGGAGEARWLDVCGTYEWAIDAARQAQLDARATALKALGYAVENVSRASLQQRIPELRIDARSGTIRYFAEEALVSPSILMARLWAEARSHGAVLRESVSVVDIAETPQGVTLDLSTGERWQGDYCVLATGRWTPELMPALGVSLAMLDANRPDKRACGFLASTDPQFVQLRANLIGPELNVRPDGGGRLLLQATDLDDRADPVHQAAVDGYVGREMLTRLRRLFANTGHARIERLSVGQRSRPADGLPAVGFVTARQRAYVVATHSGMTLGPLLGRLVAEELVHQRRDGLLADYSPARLIDRDPRDFSPIASIHFPAEQ</sequence>
<evidence type="ECO:0000313" key="4">
    <source>
        <dbReference type="Proteomes" id="UP000220629"/>
    </source>
</evidence>
<dbReference type="GO" id="GO:0005737">
    <property type="term" value="C:cytoplasm"/>
    <property type="evidence" value="ECO:0007669"/>
    <property type="project" value="TreeGrafter"/>
</dbReference>
<comment type="caution">
    <text evidence="3">The sequence shown here is derived from an EMBL/GenBank/DDBJ whole genome shotgun (WGS) entry which is preliminary data.</text>
</comment>
<accession>A0A2A7S4Y9</accession>
<dbReference type="GO" id="GO:0016491">
    <property type="term" value="F:oxidoreductase activity"/>
    <property type="evidence" value="ECO:0007669"/>
    <property type="project" value="UniProtKB-KW"/>
</dbReference>
<dbReference type="Gene3D" id="3.30.9.10">
    <property type="entry name" value="D-Amino Acid Oxidase, subunit A, domain 2"/>
    <property type="match status" value="1"/>
</dbReference>